<name>L1NC44_9PORP</name>
<gene>
    <name evidence="1" type="ORF">HMPREF9134_01177</name>
</gene>
<dbReference type="HOGENOM" id="CLU_3314407_0_0_10"/>
<dbReference type="AlphaFoldDB" id="L1NC44"/>
<reference evidence="1 2" key="1">
    <citation type="submission" date="2012-05" db="EMBL/GenBank/DDBJ databases">
        <authorList>
            <person name="Weinstock G."/>
            <person name="Sodergren E."/>
            <person name="Lobos E.A."/>
            <person name="Fulton L."/>
            <person name="Fulton R."/>
            <person name="Courtney L."/>
            <person name="Fronick C."/>
            <person name="O'Laughlin M."/>
            <person name="Godfrey J."/>
            <person name="Wilson R.M."/>
            <person name="Miner T."/>
            <person name="Farmer C."/>
            <person name="Delehaunty K."/>
            <person name="Cordes M."/>
            <person name="Minx P."/>
            <person name="Tomlinson C."/>
            <person name="Chen J."/>
            <person name="Wollam A."/>
            <person name="Pepin K.H."/>
            <person name="Bhonagiri V."/>
            <person name="Zhang X."/>
            <person name="Suruliraj S."/>
            <person name="Warren W."/>
            <person name="Mitreva M."/>
            <person name="Mardis E.R."/>
            <person name="Wilson R.K."/>
        </authorList>
    </citation>
    <scope>NUCLEOTIDE SEQUENCE [LARGE SCALE GENOMIC DNA]</scope>
    <source>
        <strain evidence="1 2">F0037</strain>
    </source>
</reference>
<dbReference type="Proteomes" id="UP000010408">
    <property type="component" value="Unassembled WGS sequence"/>
</dbReference>
<proteinExistence type="predicted"/>
<accession>L1NC44</accession>
<dbReference type="PATRIC" id="fig|1127696.3.peg.1057"/>
<dbReference type="STRING" id="1127696.HMPREF9134_01177"/>
<organism evidence="1 2">
    <name type="scientific">Porphyromonas catoniae F0037</name>
    <dbReference type="NCBI Taxonomy" id="1127696"/>
    <lineage>
        <taxon>Bacteria</taxon>
        <taxon>Pseudomonadati</taxon>
        <taxon>Bacteroidota</taxon>
        <taxon>Bacteroidia</taxon>
        <taxon>Bacteroidales</taxon>
        <taxon>Porphyromonadaceae</taxon>
        <taxon>Porphyromonas</taxon>
    </lineage>
</organism>
<protein>
    <submittedName>
        <fullName evidence="1">Uncharacterized protein</fullName>
    </submittedName>
</protein>
<comment type="caution">
    <text evidence="1">The sequence shown here is derived from an EMBL/GenBank/DDBJ whole genome shotgun (WGS) entry which is preliminary data.</text>
</comment>
<evidence type="ECO:0000313" key="2">
    <source>
        <dbReference type="Proteomes" id="UP000010408"/>
    </source>
</evidence>
<evidence type="ECO:0000313" key="1">
    <source>
        <dbReference type="EMBL" id="EKY00830.1"/>
    </source>
</evidence>
<sequence length="39" mass="4697">MYLCAQIDFMIFHYHENITVLRFFYVGDKSFADCNVSEE</sequence>
<dbReference type="EMBL" id="AMEQ01000035">
    <property type="protein sequence ID" value="EKY00830.1"/>
    <property type="molecule type" value="Genomic_DNA"/>
</dbReference>